<dbReference type="Proteomes" id="UP000700596">
    <property type="component" value="Unassembled WGS sequence"/>
</dbReference>
<name>A0A9P9IRM6_9PLEO</name>
<dbReference type="PROSITE" id="PS51143">
    <property type="entry name" value="MT_A70"/>
    <property type="match status" value="1"/>
</dbReference>
<organism evidence="3 4">
    <name type="scientific">Dendryphion nanum</name>
    <dbReference type="NCBI Taxonomy" id="256645"/>
    <lineage>
        <taxon>Eukaryota</taxon>
        <taxon>Fungi</taxon>
        <taxon>Dikarya</taxon>
        <taxon>Ascomycota</taxon>
        <taxon>Pezizomycotina</taxon>
        <taxon>Dothideomycetes</taxon>
        <taxon>Pleosporomycetidae</taxon>
        <taxon>Pleosporales</taxon>
        <taxon>Torulaceae</taxon>
        <taxon>Dendryphion</taxon>
    </lineage>
</organism>
<dbReference type="Pfam" id="PF05063">
    <property type="entry name" value="MT-A70"/>
    <property type="match status" value="1"/>
</dbReference>
<dbReference type="SUPFAM" id="SSF53335">
    <property type="entry name" value="S-adenosyl-L-methionine-dependent methyltransferases"/>
    <property type="match status" value="1"/>
</dbReference>
<keyword evidence="4" id="KW-1185">Reference proteome</keyword>
<comment type="caution">
    <text evidence="3">The sequence shown here is derived from an EMBL/GenBank/DDBJ whole genome shotgun (WGS) entry which is preliminary data.</text>
</comment>
<dbReference type="GO" id="GO:0005634">
    <property type="term" value="C:nucleus"/>
    <property type="evidence" value="ECO:0007669"/>
    <property type="project" value="TreeGrafter"/>
</dbReference>
<reference evidence="3" key="1">
    <citation type="journal article" date="2021" name="Nat. Commun.">
        <title>Genetic determinants of endophytism in the Arabidopsis root mycobiome.</title>
        <authorList>
            <person name="Mesny F."/>
            <person name="Miyauchi S."/>
            <person name="Thiergart T."/>
            <person name="Pickel B."/>
            <person name="Atanasova L."/>
            <person name="Karlsson M."/>
            <person name="Huettel B."/>
            <person name="Barry K.W."/>
            <person name="Haridas S."/>
            <person name="Chen C."/>
            <person name="Bauer D."/>
            <person name="Andreopoulos W."/>
            <person name="Pangilinan J."/>
            <person name="LaButti K."/>
            <person name="Riley R."/>
            <person name="Lipzen A."/>
            <person name="Clum A."/>
            <person name="Drula E."/>
            <person name="Henrissat B."/>
            <person name="Kohler A."/>
            <person name="Grigoriev I.V."/>
            <person name="Martin F.M."/>
            <person name="Hacquard S."/>
        </authorList>
    </citation>
    <scope>NUCLEOTIDE SEQUENCE</scope>
    <source>
        <strain evidence="3">MPI-CAGE-CH-0243</strain>
    </source>
</reference>
<feature type="region of interest" description="Disordered" evidence="2">
    <location>
        <begin position="158"/>
        <end position="182"/>
    </location>
</feature>
<evidence type="ECO:0000313" key="4">
    <source>
        <dbReference type="Proteomes" id="UP000700596"/>
    </source>
</evidence>
<comment type="similarity">
    <text evidence="1">Belongs to the MT-A70-like family.</text>
</comment>
<sequence>MSTRKTQTSILYQNFDRSITLIDIPMSISIAQDYPRPDVILSNKPLASPHIIHNEPKKQKAREKHAAYTETDSHAEYKAMIAHALSEIRRSMESLPARFGRTWCLPRITTAQAPQSRNHGDMEMDDLWKDLEAQLRKWSSTSKGEEPFDFNKMMASLGESSDATSPETSMSYAPARDTVDGLQAGDSVTPKEAWTSSFHNPTTRAVDLTISAKHTQNGNSTQEYRFRIPPLASVFLSDITNPAEFRASFRELTEDFVLPRHFDFILLDPPWPSGSVKRKGNYEQVGGMPYLRKVLSGLDLDNYLEHNALVAIWITNKQSARDLVLGPGGLFEQWNVGLVEEWLWIKTTDKGEPMFSLDSIWRKPYETLLVGRAAPNSWTTMAASPVVTTRVIAAVPDIHSRKPCLKELIEPFMPDPEDYSALEVFARHLVKGWTSWGNEALKFNWEGYWSSDVALDRG</sequence>
<gene>
    <name evidence="3" type="ORF">B0J11DRAFT_548942</name>
</gene>
<dbReference type="PANTHER" id="PTHR12829">
    <property type="entry name" value="N6-ADENOSINE-METHYLTRANSFERASE"/>
    <property type="match status" value="1"/>
</dbReference>
<dbReference type="GO" id="GO:0008168">
    <property type="term" value="F:methyltransferase activity"/>
    <property type="evidence" value="ECO:0007669"/>
    <property type="project" value="TreeGrafter"/>
</dbReference>
<evidence type="ECO:0000313" key="3">
    <source>
        <dbReference type="EMBL" id="KAH7130682.1"/>
    </source>
</evidence>
<dbReference type="InterPro" id="IPR007757">
    <property type="entry name" value="MT-A70-like"/>
</dbReference>
<evidence type="ECO:0000256" key="2">
    <source>
        <dbReference type="SAM" id="MobiDB-lite"/>
    </source>
</evidence>
<dbReference type="OrthoDB" id="61116at2759"/>
<dbReference type="EMBL" id="JAGMWT010000004">
    <property type="protein sequence ID" value="KAH7130682.1"/>
    <property type="molecule type" value="Genomic_DNA"/>
</dbReference>
<feature type="compositionally biased region" description="Polar residues" evidence="2">
    <location>
        <begin position="158"/>
        <end position="171"/>
    </location>
</feature>
<proteinExistence type="inferred from homology"/>
<protein>
    <submittedName>
        <fullName evidence="3">MT-A70-domain-containing protein</fullName>
    </submittedName>
</protein>
<dbReference type="AlphaFoldDB" id="A0A9P9IRM6"/>
<accession>A0A9P9IRM6</accession>
<dbReference type="InterPro" id="IPR029063">
    <property type="entry name" value="SAM-dependent_MTases_sf"/>
</dbReference>
<dbReference type="PANTHER" id="PTHR12829:SF4">
    <property type="entry name" value="N(6)-ADENINE-SPECIFIC METHYLTRANSFERASE METTL4"/>
    <property type="match status" value="1"/>
</dbReference>
<evidence type="ECO:0000256" key="1">
    <source>
        <dbReference type="PROSITE-ProRule" id="PRU00489"/>
    </source>
</evidence>